<sequence>MSLHPLLRDKRVLVLCGAGGVGKTTTAAALGVAAARAGRRVLVLTIDPARRLAEAMGLPAGGAEPTTVPAERLRQGDATATPGQLDVWMLDPGIIFERMVRRMSPTPEAARTILEHRFYGFLSGLVAGVQEYAAAEALDAFLHEGRYELIILDTPPSRNALDFLEAPGRLSRFLDDRVVSLFGLDSGGGRGGGLWRKATQLVSGVLGSVFGDSFVGDLRSFVSAFSGLFAGIRLHTERLRARLSSPEAAFLLVTSPEAAALEEAAFFRKTLTEQGLPFAGYVLNRSWARDEELPTPEALLRHVPGDDAARTGVEALSRLAQWERERAGEHRRLLARLAERLPTGAVAVAAPEVGGELEDFAGLTRLGEALGAPAVR</sequence>
<dbReference type="Gene3D" id="3.40.50.300">
    <property type="entry name" value="P-loop containing nucleotide triphosphate hydrolases"/>
    <property type="match status" value="1"/>
</dbReference>
<proteinExistence type="predicted"/>
<dbReference type="RefSeq" id="WP_321550076.1">
    <property type="nucleotide sequence ID" value="NZ_JAXIVS010000014.1"/>
</dbReference>
<feature type="domain" description="AAA+ ATPase" evidence="3">
    <location>
        <begin position="9"/>
        <end position="276"/>
    </location>
</feature>
<dbReference type="Proteomes" id="UP001291309">
    <property type="component" value="Unassembled WGS sequence"/>
</dbReference>
<dbReference type="PANTHER" id="PTHR10803:SF26">
    <property type="entry name" value="ANION TRANSPORTER ATPASE-RELATED"/>
    <property type="match status" value="1"/>
</dbReference>
<dbReference type="InterPro" id="IPR016300">
    <property type="entry name" value="ATPase_ArsA/GET3"/>
</dbReference>
<protein>
    <recommendedName>
        <fullName evidence="2">arsenite-transporting ATPase</fullName>
        <ecNumber evidence="2">7.3.2.7</ecNumber>
    </recommendedName>
</protein>
<dbReference type="PANTHER" id="PTHR10803">
    <property type="entry name" value="ARSENICAL PUMP-DRIVING ATPASE ARSENITE-TRANSLOCATING ATPASE"/>
    <property type="match status" value="1"/>
</dbReference>
<evidence type="ECO:0000259" key="3">
    <source>
        <dbReference type="SMART" id="SM00382"/>
    </source>
</evidence>
<dbReference type="InterPro" id="IPR003593">
    <property type="entry name" value="AAA+_ATPase"/>
</dbReference>
<dbReference type="InterPro" id="IPR027417">
    <property type="entry name" value="P-loop_NTPase"/>
</dbReference>
<accession>A0ABU5HD21</accession>
<evidence type="ECO:0000313" key="5">
    <source>
        <dbReference type="Proteomes" id="UP001291309"/>
    </source>
</evidence>
<keyword evidence="5" id="KW-1185">Reference proteome</keyword>
<dbReference type="EMBL" id="JAXIVS010000014">
    <property type="protein sequence ID" value="MDY7231365.1"/>
    <property type="molecule type" value="Genomic_DNA"/>
</dbReference>
<evidence type="ECO:0000256" key="1">
    <source>
        <dbReference type="ARBA" id="ARBA00052296"/>
    </source>
</evidence>
<dbReference type="EC" id="7.3.2.7" evidence="2"/>
<name>A0ABU5HD21_9BACT</name>
<comment type="caution">
    <text evidence="4">The sequence shown here is derived from an EMBL/GenBank/DDBJ whole genome shotgun (WGS) entry which is preliminary data.</text>
</comment>
<evidence type="ECO:0000313" key="4">
    <source>
        <dbReference type="EMBL" id="MDY7231365.1"/>
    </source>
</evidence>
<gene>
    <name evidence="4" type="ORF">SYV04_33550</name>
</gene>
<evidence type="ECO:0000256" key="2">
    <source>
        <dbReference type="ARBA" id="ARBA00066752"/>
    </source>
</evidence>
<dbReference type="InterPro" id="IPR025723">
    <property type="entry name" value="ArsA/GET3_ATPase-like"/>
</dbReference>
<dbReference type="Pfam" id="PF02374">
    <property type="entry name" value="ArsA_ATPase"/>
    <property type="match status" value="1"/>
</dbReference>
<comment type="catalytic activity">
    <reaction evidence="1">
        <text>arsenite(in) + ATP + H2O = arsenite(out) + ADP + phosphate + H(+)</text>
        <dbReference type="Rhea" id="RHEA:11348"/>
        <dbReference type="ChEBI" id="CHEBI:15377"/>
        <dbReference type="ChEBI" id="CHEBI:15378"/>
        <dbReference type="ChEBI" id="CHEBI:29242"/>
        <dbReference type="ChEBI" id="CHEBI:30616"/>
        <dbReference type="ChEBI" id="CHEBI:43474"/>
        <dbReference type="ChEBI" id="CHEBI:456216"/>
        <dbReference type="EC" id="7.3.2.7"/>
    </reaction>
</comment>
<dbReference type="SUPFAM" id="SSF52540">
    <property type="entry name" value="P-loop containing nucleoside triphosphate hydrolases"/>
    <property type="match status" value="1"/>
</dbReference>
<organism evidence="4 5">
    <name type="scientific">Hyalangium rubrum</name>
    <dbReference type="NCBI Taxonomy" id="3103134"/>
    <lineage>
        <taxon>Bacteria</taxon>
        <taxon>Pseudomonadati</taxon>
        <taxon>Myxococcota</taxon>
        <taxon>Myxococcia</taxon>
        <taxon>Myxococcales</taxon>
        <taxon>Cystobacterineae</taxon>
        <taxon>Archangiaceae</taxon>
        <taxon>Hyalangium</taxon>
    </lineage>
</organism>
<reference evidence="4 5" key="1">
    <citation type="submission" date="2023-12" db="EMBL/GenBank/DDBJ databases">
        <title>the genome sequence of Hyalangium sp. s54d21.</title>
        <authorList>
            <person name="Zhang X."/>
        </authorList>
    </citation>
    <scope>NUCLEOTIDE SEQUENCE [LARGE SCALE GENOMIC DNA]</scope>
    <source>
        <strain evidence="5">s54d21</strain>
    </source>
</reference>
<dbReference type="SMART" id="SM00382">
    <property type="entry name" value="AAA"/>
    <property type="match status" value="1"/>
</dbReference>